<gene>
    <name evidence="1" type="ORF">SCF082_LOCUS42781</name>
</gene>
<evidence type="ECO:0000313" key="1">
    <source>
        <dbReference type="EMBL" id="CAK9090722.1"/>
    </source>
</evidence>
<reference evidence="1 2" key="1">
    <citation type="submission" date="2024-02" db="EMBL/GenBank/DDBJ databases">
        <authorList>
            <person name="Chen Y."/>
            <person name="Shah S."/>
            <person name="Dougan E. K."/>
            <person name="Thang M."/>
            <person name="Chan C."/>
        </authorList>
    </citation>
    <scope>NUCLEOTIDE SEQUENCE [LARGE SCALE GENOMIC DNA]</scope>
</reference>
<name>A0ABP0QR42_9DINO</name>
<organism evidence="1 2">
    <name type="scientific">Durusdinium trenchii</name>
    <dbReference type="NCBI Taxonomy" id="1381693"/>
    <lineage>
        <taxon>Eukaryota</taxon>
        <taxon>Sar</taxon>
        <taxon>Alveolata</taxon>
        <taxon>Dinophyceae</taxon>
        <taxon>Suessiales</taxon>
        <taxon>Symbiodiniaceae</taxon>
        <taxon>Durusdinium</taxon>
    </lineage>
</organism>
<accession>A0ABP0QR42</accession>
<sequence length="271" mass="30153">DWSHHAAIARAFKIGPQEAKSVSNLMCKTSPSILSQLEDAVKRRGFTKLFTHDCIGRGILNLAFSSTTPATESWKDILTNSSDDRLASLFLERVCAEFDRCPAGLQKGKTFKEASEWHSSAGVFLHLLSRLQESVPKKDYDGAVSSLRSQWLQGLLDSDLAHMLDSTVPPGNLSDITAFRLANTLLPKLESIHFLCRPFINQIEKRLQTEQEEKARSLAKKVSQATLEHLEAKIGVDLQTIEKHMPAAESEAIAVALDMKYIRGRQQILGQ</sequence>
<dbReference type="Proteomes" id="UP001642464">
    <property type="component" value="Unassembled WGS sequence"/>
</dbReference>
<feature type="non-terminal residue" evidence="1">
    <location>
        <position position="1"/>
    </location>
</feature>
<dbReference type="EMBL" id="CAXAMM010040033">
    <property type="protein sequence ID" value="CAK9090722.1"/>
    <property type="molecule type" value="Genomic_DNA"/>
</dbReference>
<proteinExistence type="predicted"/>
<keyword evidence="2" id="KW-1185">Reference proteome</keyword>
<evidence type="ECO:0000313" key="2">
    <source>
        <dbReference type="Proteomes" id="UP001642464"/>
    </source>
</evidence>
<comment type="caution">
    <text evidence="1">The sequence shown here is derived from an EMBL/GenBank/DDBJ whole genome shotgun (WGS) entry which is preliminary data.</text>
</comment>
<protein>
    <submittedName>
        <fullName evidence="1">Uncharacterized protein</fullName>
    </submittedName>
</protein>